<feature type="transmembrane region" description="Helical" evidence="12">
    <location>
        <begin position="248"/>
        <end position="268"/>
    </location>
</feature>
<dbReference type="GO" id="GO:0016020">
    <property type="term" value="C:membrane"/>
    <property type="evidence" value="ECO:0007669"/>
    <property type="project" value="UniProtKB-SubCell"/>
</dbReference>
<dbReference type="SUPFAM" id="SSF48403">
    <property type="entry name" value="Ankyrin repeat"/>
    <property type="match status" value="1"/>
</dbReference>
<keyword evidence="6 11" id="KW-0040">ANK repeat</keyword>
<feature type="transmembrane region" description="Helical" evidence="12">
    <location>
        <begin position="274"/>
        <end position="296"/>
    </location>
</feature>
<protein>
    <recommendedName>
        <fullName evidence="12">Palmitoyltransferase</fullName>
        <ecNumber evidence="12">2.3.1.225</ecNumber>
    </recommendedName>
</protein>
<feature type="transmembrane region" description="Helical" evidence="12">
    <location>
        <begin position="340"/>
        <end position="358"/>
    </location>
</feature>
<feature type="transmembrane region" description="Helical" evidence="12">
    <location>
        <begin position="435"/>
        <end position="455"/>
    </location>
</feature>
<comment type="catalytic activity">
    <reaction evidence="10 12">
        <text>L-cysteinyl-[protein] + hexadecanoyl-CoA = S-hexadecanoyl-L-cysteinyl-[protein] + CoA</text>
        <dbReference type="Rhea" id="RHEA:36683"/>
        <dbReference type="Rhea" id="RHEA-COMP:10131"/>
        <dbReference type="Rhea" id="RHEA-COMP:11032"/>
        <dbReference type="ChEBI" id="CHEBI:29950"/>
        <dbReference type="ChEBI" id="CHEBI:57287"/>
        <dbReference type="ChEBI" id="CHEBI:57379"/>
        <dbReference type="ChEBI" id="CHEBI:74151"/>
        <dbReference type="EC" id="2.3.1.225"/>
    </reaction>
</comment>
<dbReference type="Pfam" id="PF13637">
    <property type="entry name" value="Ank_4"/>
    <property type="match status" value="1"/>
</dbReference>
<evidence type="ECO:0000256" key="5">
    <source>
        <dbReference type="ARBA" id="ARBA00022989"/>
    </source>
</evidence>
<dbReference type="Proteomes" id="UP001217754">
    <property type="component" value="Chromosome 6"/>
</dbReference>
<evidence type="ECO:0000256" key="3">
    <source>
        <dbReference type="ARBA" id="ARBA00022692"/>
    </source>
</evidence>
<feature type="transmembrane region" description="Helical" evidence="12">
    <location>
        <begin position="495"/>
        <end position="516"/>
    </location>
</feature>
<dbReference type="EC" id="2.3.1.225" evidence="12"/>
<dbReference type="SMART" id="SM00248">
    <property type="entry name" value="ANK"/>
    <property type="match status" value="5"/>
</dbReference>
<organism evidence="14 15">
    <name type="scientific">Malassezia japonica</name>
    <dbReference type="NCBI Taxonomy" id="223818"/>
    <lineage>
        <taxon>Eukaryota</taxon>
        <taxon>Fungi</taxon>
        <taxon>Dikarya</taxon>
        <taxon>Basidiomycota</taxon>
        <taxon>Ustilaginomycotina</taxon>
        <taxon>Malasseziomycetes</taxon>
        <taxon>Malasseziales</taxon>
        <taxon>Malasseziaceae</taxon>
        <taxon>Malassezia</taxon>
    </lineage>
</organism>
<keyword evidence="8" id="KW-0564">Palmitate</keyword>
<dbReference type="GeneID" id="85227106"/>
<evidence type="ECO:0000256" key="6">
    <source>
        <dbReference type="ARBA" id="ARBA00023043"/>
    </source>
</evidence>
<dbReference type="PANTHER" id="PTHR24161">
    <property type="entry name" value="ANK_REP_REGION DOMAIN-CONTAINING PROTEIN-RELATED"/>
    <property type="match status" value="1"/>
</dbReference>
<gene>
    <name evidence="14" type="primary">AKR1</name>
    <name evidence="14" type="ORF">MJAP1_003455</name>
</gene>
<feature type="transmembrane region" description="Helical" evidence="12">
    <location>
        <begin position="308"/>
        <end position="328"/>
    </location>
</feature>
<dbReference type="Pfam" id="PF01529">
    <property type="entry name" value="DHHC"/>
    <property type="match status" value="1"/>
</dbReference>
<evidence type="ECO:0000256" key="11">
    <source>
        <dbReference type="PROSITE-ProRule" id="PRU00023"/>
    </source>
</evidence>
<comment type="subcellular location">
    <subcellularLocation>
        <location evidence="1">Membrane</location>
        <topology evidence="1">Multi-pass membrane protein</topology>
    </subcellularLocation>
</comment>
<comment type="domain">
    <text evidence="12">The DHHC domain is required for palmitoyltransferase activity.</text>
</comment>
<dbReference type="InterPro" id="IPR036770">
    <property type="entry name" value="Ankyrin_rpt-contain_sf"/>
</dbReference>
<evidence type="ECO:0000256" key="1">
    <source>
        <dbReference type="ARBA" id="ARBA00004141"/>
    </source>
</evidence>
<feature type="repeat" description="ANK" evidence="11">
    <location>
        <begin position="141"/>
        <end position="173"/>
    </location>
</feature>
<evidence type="ECO:0000259" key="13">
    <source>
        <dbReference type="Pfam" id="PF01529"/>
    </source>
</evidence>
<keyword evidence="15" id="KW-1185">Reference proteome</keyword>
<evidence type="ECO:0000256" key="2">
    <source>
        <dbReference type="ARBA" id="ARBA00010104"/>
    </source>
</evidence>
<dbReference type="PROSITE" id="PS50297">
    <property type="entry name" value="ANK_REP_REGION"/>
    <property type="match status" value="4"/>
</dbReference>
<evidence type="ECO:0000256" key="8">
    <source>
        <dbReference type="ARBA" id="ARBA00023139"/>
    </source>
</evidence>
<evidence type="ECO:0000256" key="4">
    <source>
        <dbReference type="ARBA" id="ARBA00022737"/>
    </source>
</evidence>
<keyword evidence="7 12" id="KW-0472">Membrane</keyword>
<dbReference type="PANTHER" id="PTHR24161:SF85">
    <property type="entry name" value="PALMITOYLTRANSFERASE HIP14"/>
    <property type="match status" value="1"/>
</dbReference>
<evidence type="ECO:0000313" key="15">
    <source>
        <dbReference type="Proteomes" id="UP001217754"/>
    </source>
</evidence>
<keyword evidence="9" id="KW-0449">Lipoprotein</keyword>
<evidence type="ECO:0000256" key="12">
    <source>
        <dbReference type="RuleBase" id="RU079119"/>
    </source>
</evidence>
<dbReference type="InterPro" id="IPR002110">
    <property type="entry name" value="Ankyrin_rpt"/>
</dbReference>
<dbReference type="PROSITE" id="PS50088">
    <property type="entry name" value="ANK_REPEAT"/>
    <property type="match status" value="4"/>
</dbReference>
<proteinExistence type="inferred from homology"/>
<evidence type="ECO:0000313" key="14">
    <source>
        <dbReference type="EMBL" id="WFD40469.1"/>
    </source>
</evidence>
<keyword evidence="12 14" id="KW-0808">Transferase</keyword>
<dbReference type="PRINTS" id="PR01415">
    <property type="entry name" value="ANKYRIN"/>
</dbReference>
<dbReference type="RefSeq" id="XP_060123366.1">
    <property type="nucleotide sequence ID" value="XM_060267383.1"/>
</dbReference>
<evidence type="ECO:0000256" key="7">
    <source>
        <dbReference type="ARBA" id="ARBA00023136"/>
    </source>
</evidence>
<keyword evidence="3 12" id="KW-0812">Transmembrane</keyword>
<dbReference type="AlphaFoldDB" id="A0AAF0JBX0"/>
<feature type="repeat" description="ANK" evidence="11">
    <location>
        <begin position="70"/>
        <end position="102"/>
    </location>
</feature>
<feature type="repeat" description="ANK" evidence="11">
    <location>
        <begin position="36"/>
        <end position="68"/>
    </location>
</feature>
<name>A0AAF0JBX0_9BASI</name>
<reference evidence="14" key="1">
    <citation type="submission" date="2023-03" db="EMBL/GenBank/DDBJ databases">
        <title>Mating type loci evolution in Malassezia.</title>
        <authorList>
            <person name="Coelho M.A."/>
        </authorList>
    </citation>
    <scope>NUCLEOTIDE SEQUENCE</scope>
    <source>
        <strain evidence="14">CBS 9431</strain>
    </source>
</reference>
<accession>A0AAF0JBX0</accession>
<dbReference type="InterPro" id="IPR001594">
    <property type="entry name" value="Palmitoyltrfase_DHHC"/>
</dbReference>
<dbReference type="PROSITE" id="PS50216">
    <property type="entry name" value="DHHC"/>
    <property type="match status" value="1"/>
</dbReference>
<evidence type="ECO:0000256" key="9">
    <source>
        <dbReference type="ARBA" id="ARBA00023288"/>
    </source>
</evidence>
<dbReference type="EMBL" id="CP119963">
    <property type="protein sequence ID" value="WFD40469.1"/>
    <property type="molecule type" value="Genomic_DNA"/>
</dbReference>
<comment type="similarity">
    <text evidence="2">Belongs to the DHHC palmitoyltransferase family. AKR/ZDHHC17 subfamily.</text>
</comment>
<evidence type="ECO:0000256" key="10">
    <source>
        <dbReference type="ARBA" id="ARBA00048048"/>
    </source>
</evidence>
<keyword evidence="12 14" id="KW-0012">Acyltransferase</keyword>
<dbReference type="Gene3D" id="1.25.40.20">
    <property type="entry name" value="Ankyrin repeat-containing domain"/>
    <property type="match status" value="2"/>
</dbReference>
<dbReference type="GO" id="GO:0019706">
    <property type="term" value="F:protein-cysteine S-palmitoyltransferase activity"/>
    <property type="evidence" value="ECO:0007669"/>
    <property type="project" value="UniProtKB-EC"/>
</dbReference>
<feature type="repeat" description="ANK" evidence="11">
    <location>
        <begin position="174"/>
        <end position="206"/>
    </location>
</feature>
<sequence>MTDEGSVHRCAQRGELAELTRLVADAPTLVNARDAENVTPLHWAAINGHIECCELLLENGAEVNAVGGELAATPLQWSARNGQLNLMHLLLKHGADPQFADKQGFNALHLTTHSSYVMSLIFMLQQDAFSAQDAVDTADPQGHTPLMWAAFQGDALSVDVLLKHGASVATRDESGLTPLHWAVVRGNRLCIQRIVKGGGDIQARDHEGKTPHEMAEELHTLSAYTGALQALGRHPDGRVRKRPYGPRFERLLVFFVPYAWFGVLFYAVSLLPWYLAFPAFVVGVMGMHLFIALYVLDARKPDAVKSSPYFLSLLAMTLGWLTTMWVLYVAPNTSEFGTRQVLVGFLLSIVIGSLIWCASTSPGQCPRPATPEERKRDVEALASRGMLSGLSFCITCLGRRPLRSKHCHVCGKCVPRHDHHCPWIDNCVGLRNHRVFMVMLAAAEIGIPIYLSLVYQCTSLCSPDFVQHTPPALLGAYRDRLIPAPLSAAVEFHGVLFYSSAWVTMMAAWLMILFVMQLVQISRQLTTFEASNVGRYGFMGGRADANMSTQKGFMQQQAERMIAAGMRPEEAHARLHGCAHGRKKTPLGIVKALGTSLLSIVGLDLYTRGKGGQGLSRSTAAANPFDKGLVANCLDFWTAGEHLHVDYTRLYDVPLEGFAVGGEQRVH</sequence>
<keyword evidence="5 12" id="KW-1133">Transmembrane helix</keyword>
<feature type="domain" description="Palmitoyltransferase DHHC" evidence="13">
    <location>
        <begin position="390"/>
        <end position="531"/>
    </location>
</feature>
<dbReference type="Pfam" id="PF12796">
    <property type="entry name" value="Ank_2"/>
    <property type="match status" value="1"/>
</dbReference>
<keyword evidence="4" id="KW-0677">Repeat</keyword>